<feature type="domain" description="Peptidase M16 middle/third" evidence="9">
    <location>
        <begin position="381"/>
        <end position="678"/>
    </location>
</feature>
<dbReference type="FunFam" id="3.30.830.10:FF:000004">
    <property type="entry name" value="Putative insulin-degrading enzyme"/>
    <property type="match status" value="1"/>
</dbReference>
<dbReference type="GO" id="GO:0005829">
    <property type="term" value="C:cytosol"/>
    <property type="evidence" value="ECO:0007669"/>
    <property type="project" value="TreeGrafter"/>
</dbReference>
<evidence type="ECO:0000259" key="9">
    <source>
        <dbReference type="Pfam" id="PF16187"/>
    </source>
</evidence>
<feature type="domain" description="Coenzyme PQQ synthesis protein F-like C-terminal lobe" evidence="10">
    <location>
        <begin position="785"/>
        <end position="881"/>
    </location>
</feature>
<dbReference type="InterPro" id="IPR050626">
    <property type="entry name" value="Peptidase_M16"/>
</dbReference>
<dbReference type="STRING" id="984486.A0A1E3QH70"/>
<evidence type="ECO:0000256" key="2">
    <source>
        <dbReference type="ARBA" id="ARBA00022670"/>
    </source>
</evidence>
<dbReference type="PANTHER" id="PTHR43690">
    <property type="entry name" value="NARDILYSIN"/>
    <property type="match status" value="1"/>
</dbReference>
<dbReference type="InterPro" id="IPR011249">
    <property type="entry name" value="Metalloenz_LuxS/M16"/>
</dbReference>
<dbReference type="FunFam" id="3.30.830.10:FF:000003">
    <property type="entry name" value="Insulin-degrading enzyme"/>
    <property type="match status" value="1"/>
</dbReference>
<dbReference type="AlphaFoldDB" id="A0A1E3QH70"/>
<dbReference type="InterPro" id="IPR007863">
    <property type="entry name" value="Peptidase_M16_C"/>
</dbReference>
<dbReference type="GO" id="GO:0004222">
    <property type="term" value="F:metalloendopeptidase activity"/>
    <property type="evidence" value="ECO:0007669"/>
    <property type="project" value="EnsemblFungi"/>
</dbReference>
<comment type="similarity">
    <text evidence="1">Belongs to the peptidase M16 family.</text>
</comment>
<dbReference type="Pfam" id="PF00675">
    <property type="entry name" value="Peptidase_M16"/>
    <property type="match status" value="1"/>
</dbReference>
<dbReference type="InterPro" id="IPR011765">
    <property type="entry name" value="Pept_M16_N"/>
</dbReference>
<evidence type="ECO:0000313" key="12">
    <source>
        <dbReference type="Proteomes" id="UP000094336"/>
    </source>
</evidence>
<reference evidence="12" key="1">
    <citation type="submission" date="2016-05" db="EMBL/GenBank/DDBJ databases">
        <title>Comparative genomics of biotechnologically important yeasts.</title>
        <authorList>
            <consortium name="DOE Joint Genome Institute"/>
            <person name="Riley R."/>
            <person name="Haridas S."/>
            <person name="Wolfe K.H."/>
            <person name="Lopes M.R."/>
            <person name="Hittinger C.T."/>
            <person name="Goker M."/>
            <person name="Salamov A."/>
            <person name="Wisecaver J."/>
            <person name="Long T.M."/>
            <person name="Aerts A.L."/>
            <person name="Barry K."/>
            <person name="Choi C."/>
            <person name="Clum A."/>
            <person name="Coughlan A.Y."/>
            <person name="Deshpande S."/>
            <person name="Douglass A.P."/>
            <person name="Hanson S.J."/>
            <person name="Klenk H.-P."/>
            <person name="Labutti K."/>
            <person name="Lapidus A."/>
            <person name="Lindquist E."/>
            <person name="Lipzen A."/>
            <person name="Meier-Kolthoff J.P."/>
            <person name="Ohm R.A."/>
            <person name="Otillar R.P."/>
            <person name="Pangilinan J."/>
            <person name="Peng Y."/>
            <person name="Rokas A."/>
            <person name="Rosa C.A."/>
            <person name="Scheuner C."/>
            <person name="Sibirny A.A."/>
            <person name="Slot J.C."/>
            <person name="Stielow J.B."/>
            <person name="Sun H."/>
            <person name="Kurtzman C.P."/>
            <person name="Blackwell M."/>
            <person name="Grigoriev I.V."/>
            <person name="Jeffries T.W."/>
        </authorList>
    </citation>
    <scope>NUCLEOTIDE SEQUENCE [LARGE SCALE GENOMIC DNA]</scope>
    <source>
        <strain evidence="12">NRRL Y-12698</strain>
    </source>
</reference>
<evidence type="ECO:0000313" key="11">
    <source>
        <dbReference type="EMBL" id="ODQ76980.1"/>
    </source>
</evidence>
<evidence type="ECO:0000256" key="3">
    <source>
        <dbReference type="ARBA" id="ARBA00022723"/>
    </source>
</evidence>
<dbReference type="PANTHER" id="PTHR43690:SF18">
    <property type="entry name" value="INSULIN-DEGRADING ENZYME-RELATED"/>
    <property type="match status" value="1"/>
</dbReference>
<dbReference type="GO" id="GO:0005759">
    <property type="term" value="C:mitochondrial matrix"/>
    <property type="evidence" value="ECO:0007669"/>
    <property type="project" value="EnsemblFungi"/>
</dbReference>
<keyword evidence="2" id="KW-0645">Protease</keyword>
<evidence type="ECO:0000259" key="8">
    <source>
        <dbReference type="Pfam" id="PF05193"/>
    </source>
</evidence>
<protein>
    <submittedName>
        <fullName evidence="11">Uncharacterized protein</fullName>
    </submittedName>
</protein>
<dbReference type="InterPro" id="IPR054734">
    <property type="entry name" value="PqqF-like_C_4"/>
</dbReference>
<keyword evidence="3" id="KW-0479">Metal-binding</keyword>
<evidence type="ECO:0000256" key="1">
    <source>
        <dbReference type="ARBA" id="ARBA00007261"/>
    </source>
</evidence>
<evidence type="ECO:0000259" key="10">
    <source>
        <dbReference type="Pfam" id="PF22456"/>
    </source>
</evidence>
<dbReference type="GO" id="GO:0007323">
    <property type="term" value="P:peptide pheromone maturation"/>
    <property type="evidence" value="ECO:0007669"/>
    <property type="project" value="EnsemblFungi"/>
</dbReference>
<dbReference type="Gene3D" id="3.30.830.10">
    <property type="entry name" value="Metalloenzyme, LuxS/M16 peptidase-like"/>
    <property type="match status" value="4"/>
</dbReference>
<evidence type="ECO:0000256" key="5">
    <source>
        <dbReference type="ARBA" id="ARBA00022833"/>
    </source>
</evidence>
<dbReference type="Pfam" id="PF16187">
    <property type="entry name" value="Peptidase_M16_M"/>
    <property type="match status" value="1"/>
</dbReference>
<feature type="domain" description="Peptidase M16 C-terminal" evidence="8">
    <location>
        <begin position="196"/>
        <end position="375"/>
    </location>
</feature>
<keyword evidence="12" id="KW-1185">Reference proteome</keyword>
<dbReference type="RefSeq" id="XP_018982308.1">
    <property type="nucleotide sequence ID" value="XM_019130163.1"/>
</dbReference>
<keyword evidence="6" id="KW-0482">Metalloprotease</keyword>
<dbReference type="GO" id="GO:0051603">
    <property type="term" value="P:proteolysis involved in protein catabolic process"/>
    <property type="evidence" value="ECO:0007669"/>
    <property type="project" value="TreeGrafter"/>
</dbReference>
<gene>
    <name evidence="11" type="ORF">BABINDRAFT_163886</name>
</gene>
<dbReference type="EMBL" id="KV454444">
    <property type="protein sequence ID" value="ODQ76980.1"/>
    <property type="molecule type" value="Genomic_DNA"/>
</dbReference>
<keyword evidence="4" id="KW-0378">Hydrolase</keyword>
<dbReference type="InterPro" id="IPR032632">
    <property type="entry name" value="Peptidase_M16_M"/>
</dbReference>
<dbReference type="Pfam" id="PF22456">
    <property type="entry name" value="PqqF-like_C_4"/>
    <property type="match status" value="1"/>
</dbReference>
<proteinExistence type="inferred from homology"/>
<evidence type="ECO:0000256" key="4">
    <source>
        <dbReference type="ARBA" id="ARBA00022801"/>
    </source>
</evidence>
<evidence type="ECO:0000256" key="6">
    <source>
        <dbReference type="ARBA" id="ARBA00023049"/>
    </source>
</evidence>
<name>A0A1E3QH70_9ASCO</name>
<dbReference type="GeneID" id="30148016"/>
<dbReference type="Proteomes" id="UP000094336">
    <property type="component" value="Unassembled WGS sequence"/>
</dbReference>
<accession>A0A1E3QH70</accession>
<organism evidence="11 12">
    <name type="scientific">Babjeviella inositovora NRRL Y-12698</name>
    <dbReference type="NCBI Taxonomy" id="984486"/>
    <lineage>
        <taxon>Eukaryota</taxon>
        <taxon>Fungi</taxon>
        <taxon>Dikarya</taxon>
        <taxon>Ascomycota</taxon>
        <taxon>Saccharomycotina</taxon>
        <taxon>Pichiomycetes</taxon>
        <taxon>Serinales incertae sedis</taxon>
        <taxon>Babjeviella</taxon>
    </lineage>
</organism>
<feature type="domain" description="Peptidase M16 N-terminal" evidence="7">
    <location>
        <begin position="30"/>
        <end position="169"/>
    </location>
</feature>
<dbReference type="FunFam" id="3.30.830.10:FF:000005">
    <property type="entry name" value="nardilysin isoform X1"/>
    <property type="match status" value="1"/>
</dbReference>
<dbReference type="GO" id="GO:0034982">
    <property type="term" value="P:mitochondrial protein processing"/>
    <property type="evidence" value="ECO:0007669"/>
    <property type="project" value="EnsemblFungi"/>
</dbReference>
<dbReference type="GO" id="GO:0046872">
    <property type="term" value="F:metal ion binding"/>
    <property type="evidence" value="ECO:0007669"/>
    <property type="project" value="UniProtKB-KW"/>
</dbReference>
<dbReference type="Pfam" id="PF05193">
    <property type="entry name" value="Peptidase_M16_C"/>
    <property type="match status" value="1"/>
</dbReference>
<dbReference type="GO" id="GO:0043171">
    <property type="term" value="P:peptide catabolic process"/>
    <property type="evidence" value="ECO:0007669"/>
    <property type="project" value="TreeGrafter"/>
</dbReference>
<dbReference type="SUPFAM" id="SSF63411">
    <property type="entry name" value="LuxS/MPP-like metallohydrolase"/>
    <property type="match status" value="4"/>
</dbReference>
<evidence type="ECO:0000259" key="7">
    <source>
        <dbReference type="Pfam" id="PF00675"/>
    </source>
</evidence>
<sequence length="1054" mass="117923">MSLVTNTLEKPDLDDRSYRVIRLANDLEALLIHDPTADKAGAALDVHVGSFQDPTVAGVPLSGLAHFNEHLLFMGSEPFPSENAYSDFLAKNGGHSNAYTASEHTNYYFEVNHEHLAGALDRFAPFFTAPLFSPDCKDREIKAVDSENKKNLQSDMWRLYQLNKFLSNPAYPYHSFLTGNLDTLHDVPLRAGIDVREELIAWYRAHYSANIMKVTVLGRESLDVLQGWVTDRFSAIPNIERASLDYAGAVPFPRAHLLQLIRARPVKDKRSLELLFPVPEQHANWASQPSSYFAHLVGHEGKGSLLYRLKEQGYATGLSAGAQEIGAGAAVFGVEVDLTPKGLQHYEEIVVSVFEYLAMLQQEGPQEWIHAELKTIGDNGFKFRQKSATASTVSDLAGKLQREHIPRNFLLSSSKRREWSAAKTSEFLGHLNATNFRITLVGQELEGLDLKEKWYGTEYAVDPLATDFLAKIAAARPSPHFHLPGPNPFLPTDFSVKKVEVDVPAKRPHLVVASANGGKKQANGSAKSLDSVSSLWFKKDDQFWVPKANILMVFHLPITNASALNASLMSLYLELVEDELDALSYDAYLGGLHYDVSQFRDGFQVKLLGYNEKLPVLMDQILRTIRHFTPRKDRFTIMKEKCERHLKNFGFGVPYNQVGQWSNTLLHEQTWSMDERIAVLPQVTYDTLLGFIPCIFQQASKELLVHGNYEQDEAVVIAHTVNAIFAVPELSESHVTSLRSYLLPDGQTFRYEREIPDPKNVNSVIEYFVQTGLVSNTRVAALSDLLGQVIHEPCFNQLRTKEQLGYVVFSGVKTTRTTLGLRVLVQSERETKYLESRIVNFLNRFADKIAAFTPEEFAKHVDALCAQKLQKKKNLTEEFSSFNHKIMDGFYDFYGNEECVKLLREISQQELLAFYRTTILGDSAAKLVVHLKSQAPPVQPVAKIVTAAVLNYLDGKVEISSKKVDEIIAGADQEFAESLPTLVATIAKNVEGDFAQAELIECIRADLRDPVPVGYPSGEVVANIGQFKSMLGLTRAPQPVVPLAKYTEVCESKL</sequence>
<keyword evidence="5" id="KW-0862">Zinc</keyword>
<dbReference type="OrthoDB" id="952271at2759"/>